<feature type="transmembrane region" description="Helical" evidence="2">
    <location>
        <begin position="20"/>
        <end position="36"/>
    </location>
</feature>
<reference evidence="4" key="1">
    <citation type="journal article" date="2011" name="Stand. Genomic Sci.">
        <title>Genome sequence of the filamentous, gliding Thiothrix nivea neotype strain (JP2(T)).</title>
        <authorList>
            <person name="Lapidus A."/>
            <person name="Nolan M."/>
            <person name="Lucas S."/>
            <person name="Glavina Del Rio T."/>
            <person name="Tice H."/>
            <person name="Cheng J.F."/>
            <person name="Tapia R."/>
            <person name="Han C."/>
            <person name="Goodwin L."/>
            <person name="Pitluck S."/>
            <person name="Liolios K."/>
            <person name="Pagani I."/>
            <person name="Ivanova N."/>
            <person name="Huntemann M."/>
            <person name="Mavromatis K."/>
            <person name="Mikhailova N."/>
            <person name="Pati A."/>
            <person name="Chen A."/>
            <person name="Palaniappan K."/>
            <person name="Land M."/>
            <person name="Brambilla E.M."/>
            <person name="Rohde M."/>
            <person name="Abt B."/>
            <person name="Verbarg S."/>
            <person name="Goker M."/>
            <person name="Bristow J."/>
            <person name="Eisen J.A."/>
            <person name="Markowitz V."/>
            <person name="Hugenholtz P."/>
            <person name="Kyrpides N.C."/>
            <person name="Klenk H.P."/>
            <person name="Woyke T."/>
        </authorList>
    </citation>
    <scope>NUCLEOTIDE SEQUENCE [LARGE SCALE GENOMIC DNA]</scope>
    <source>
        <strain evidence="4">ATCC 35100 / DSM 5205 / JP2</strain>
    </source>
</reference>
<dbReference type="PANTHER" id="PTHR42941:SF1">
    <property type="entry name" value="SLL1037 PROTEIN"/>
    <property type="match status" value="1"/>
</dbReference>
<dbReference type="InterPro" id="IPR011852">
    <property type="entry name" value="TRAP_TAXI"/>
</dbReference>
<dbReference type="AlphaFoldDB" id="A0A656HJE5"/>
<feature type="transmembrane region" description="Helical" evidence="2">
    <location>
        <begin position="68"/>
        <end position="87"/>
    </location>
</feature>
<protein>
    <submittedName>
        <fullName evidence="3">Uncharacterized protein</fullName>
    </submittedName>
</protein>
<organism evidence="3 4">
    <name type="scientific">Thiothrix nivea (strain ATCC 35100 / DSM 5205 / JP2)</name>
    <dbReference type="NCBI Taxonomy" id="870187"/>
    <lineage>
        <taxon>Bacteria</taxon>
        <taxon>Pseudomonadati</taxon>
        <taxon>Pseudomonadota</taxon>
        <taxon>Gammaproteobacteria</taxon>
        <taxon>Thiotrichales</taxon>
        <taxon>Thiotrichaceae</taxon>
        <taxon>Thiothrix</taxon>
    </lineage>
</organism>
<dbReference type="Gene3D" id="3.40.190.10">
    <property type="entry name" value="Periplasmic binding protein-like II"/>
    <property type="match status" value="1"/>
</dbReference>
<evidence type="ECO:0000256" key="1">
    <source>
        <dbReference type="SAM" id="MobiDB-lite"/>
    </source>
</evidence>
<sequence length="513" mass="56900">MEMLERVLIKFLESVKEYSFPVLMAVIFLLIIIIVGNNKSNLLITLVGIAFLASGLFAPMISEKIDNIGRFFAIFVGCVLIGIALFGSRIPSQPPNTPSQPPNTPSQPPNTPSQPPNTPSQPPNTPSQPPNTPSQPPNTPSQPPNTPSQPPNTPSQPPNTPSQPPNTPSQPFSGQSIPSLAECVDIINRGMNEPSKPFGPLEHDNCSDRSPSSVFSGWEDNIGLAAAYQGTTYYDIGCDIKKIMRPYGINIIVQETEGSEDNIRKVRSPDKAYSFGLIQGDFIQWARVNPEFKNIVDKIKPLASLYDQEIHLFAKKSINNIDELKDKRISYGKMKFGGHYSAVNILNNITGIVKNYPNNNLISENETPAEGICKVLLDEVDAMFYTGGAPVLSFKKLEDLFGKYPSLKDKAHLVSLTPNDVSNSPEYSPAKISKSQYSWLDKEQISTLSTKAILFTYDFRSEGDQYHKYRCDQLNDITNGIQNWLNNNNYLGEGFHSKWSEVKDGGLWKKPCR</sequence>
<dbReference type="PANTHER" id="PTHR42941">
    <property type="entry name" value="SLL1037 PROTEIN"/>
    <property type="match status" value="1"/>
</dbReference>
<feature type="region of interest" description="Disordered" evidence="1">
    <location>
        <begin position="91"/>
        <end position="176"/>
    </location>
</feature>
<accession>A0A656HJE5</accession>
<evidence type="ECO:0000256" key="2">
    <source>
        <dbReference type="SAM" id="Phobius"/>
    </source>
</evidence>
<keyword evidence="2" id="KW-0472">Membrane</keyword>
<gene>
    <name evidence="3" type="ORF">Thini_4074</name>
</gene>
<feature type="transmembrane region" description="Helical" evidence="2">
    <location>
        <begin position="42"/>
        <end position="61"/>
    </location>
</feature>
<evidence type="ECO:0000313" key="3">
    <source>
        <dbReference type="EMBL" id="EIJ36567.1"/>
    </source>
</evidence>
<dbReference type="Proteomes" id="UP000005317">
    <property type="component" value="Unassembled WGS sequence"/>
</dbReference>
<keyword evidence="4" id="KW-1185">Reference proteome</keyword>
<proteinExistence type="predicted"/>
<dbReference type="RefSeq" id="WP_002710437.1">
    <property type="nucleotide sequence ID" value="NZ_JH651384.1"/>
</dbReference>
<feature type="compositionally biased region" description="Pro residues" evidence="1">
    <location>
        <begin position="92"/>
        <end position="168"/>
    </location>
</feature>
<evidence type="ECO:0000313" key="4">
    <source>
        <dbReference type="Proteomes" id="UP000005317"/>
    </source>
</evidence>
<dbReference type="Pfam" id="PF16868">
    <property type="entry name" value="NMT1_3"/>
    <property type="match status" value="1"/>
</dbReference>
<keyword evidence="2" id="KW-0812">Transmembrane</keyword>
<keyword evidence="2" id="KW-1133">Transmembrane helix</keyword>
<dbReference type="SUPFAM" id="SSF53850">
    <property type="entry name" value="Periplasmic binding protein-like II"/>
    <property type="match status" value="1"/>
</dbReference>
<name>A0A656HJE5_THINJ</name>
<dbReference type="EMBL" id="JH651384">
    <property type="protein sequence ID" value="EIJ36567.1"/>
    <property type="molecule type" value="Genomic_DNA"/>
</dbReference>
<dbReference type="OrthoDB" id="9776669at2"/>
<dbReference type="CDD" id="cd22541">
    <property type="entry name" value="SP5_N"/>
    <property type="match status" value="1"/>
</dbReference>